<name>A0A9E7L867_9LILI</name>
<dbReference type="SUPFAM" id="SSF63491">
    <property type="entry name" value="BAG domain"/>
    <property type="match status" value="1"/>
</dbReference>
<dbReference type="InterPro" id="IPR040400">
    <property type="entry name" value="BAG5/6/7/8"/>
</dbReference>
<dbReference type="EMBL" id="CP097510">
    <property type="protein sequence ID" value="URE41299.1"/>
    <property type="molecule type" value="Genomic_DNA"/>
</dbReference>
<evidence type="ECO:0000259" key="3">
    <source>
        <dbReference type="PROSITE" id="PS51035"/>
    </source>
</evidence>
<dbReference type="InterPro" id="IPR003103">
    <property type="entry name" value="BAG_domain"/>
</dbReference>
<feature type="domain" description="BAG" evidence="3">
    <location>
        <begin position="113"/>
        <end position="183"/>
    </location>
</feature>
<feature type="region of interest" description="Disordered" evidence="2">
    <location>
        <begin position="188"/>
        <end position="255"/>
    </location>
</feature>
<evidence type="ECO:0000313" key="5">
    <source>
        <dbReference type="Proteomes" id="UP001055439"/>
    </source>
</evidence>
<dbReference type="CDD" id="cd23767">
    <property type="entry name" value="IQCD"/>
    <property type="match status" value="1"/>
</dbReference>
<keyword evidence="1" id="KW-0143">Chaperone</keyword>
<feature type="compositionally biased region" description="Polar residues" evidence="2">
    <location>
        <begin position="222"/>
        <end position="232"/>
    </location>
</feature>
<dbReference type="PANTHER" id="PTHR33322">
    <property type="entry name" value="BAG DOMAIN CONTAINING PROTEIN, EXPRESSED"/>
    <property type="match status" value="1"/>
</dbReference>
<proteinExistence type="predicted"/>
<dbReference type="GO" id="GO:0006457">
    <property type="term" value="P:protein folding"/>
    <property type="evidence" value="ECO:0007669"/>
    <property type="project" value="TreeGrafter"/>
</dbReference>
<dbReference type="PROSITE" id="PS51035">
    <property type="entry name" value="BAG"/>
    <property type="match status" value="1"/>
</dbReference>
<dbReference type="GO" id="GO:0051087">
    <property type="term" value="F:protein-folding chaperone binding"/>
    <property type="evidence" value="ECO:0007669"/>
    <property type="project" value="InterPro"/>
</dbReference>
<dbReference type="PANTHER" id="PTHR33322:SF4">
    <property type="entry name" value="BAG DOMAIN CONTAINING PROTEIN, EXPRESSED"/>
    <property type="match status" value="1"/>
</dbReference>
<dbReference type="Gene3D" id="1.20.58.120">
    <property type="entry name" value="BAG domain"/>
    <property type="match status" value="1"/>
</dbReference>
<gene>
    <name evidence="4" type="ORF">MUK42_20089</name>
</gene>
<reference evidence="4" key="1">
    <citation type="submission" date="2022-05" db="EMBL/GenBank/DDBJ databases">
        <title>The Musa troglodytarum L. genome provides insights into the mechanism of non-climacteric behaviour and enrichment of carotenoids.</title>
        <authorList>
            <person name="Wang J."/>
        </authorList>
    </citation>
    <scope>NUCLEOTIDE SEQUENCE</scope>
    <source>
        <tissue evidence="4">Leaf</tissue>
    </source>
</reference>
<dbReference type="Proteomes" id="UP001055439">
    <property type="component" value="Chromosome 8"/>
</dbReference>
<accession>A0A9E7L867</accession>
<feature type="compositionally biased region" description="Acidic residues" evidence="2">
    <location>
        <begin position="209"/>
        <end position="221"/>
    </location>
</feature>
<dbReference type="InterPro" id="IPR036533">
    <property type="entry name" value="BAG_dom_sf"/>
</dbReference>
<evidence type="ECO:0000256" key="2">
    <source>
        <dbReference type="SAM" id="MobiDB-lite"/>
    </source>
</evidence>
<dbReference type="Pfam" id="PF02179">
    <property type="entry name" value="BAG"/>
    <property type="match status" value="1"/>
</dbReference>
<dbReference type="PROSITE" id="PS50096">
    <property type="entry name" value="IQ"/>
    <property type="match status" value="1"/>
</dbReference>
<evidence type="ECO:0000256" key="1">
    <source>
        <dbReference type="ARBA" id="ARBA00023186"/>
    </source>
</evidence>
<feature type="region of interest" description="Disordered" evidence="2">
    <location>
        <begin position="296"/>
        <end position="318"/>
    </location>
</feature>
<organism evidence="4 5">
    <name type="scientific">Musa troglodytarum</name>
    <name type="common">fe'i banana</name>
    <dbReference type="NCBI Taxonomy" id="320322"/>
    <lineage>
        <taxon>Eukaryota</taxon>
        <taxon>Viridiplantae</taxon>
        <taxon>Streptophyta</taxon>
        <taxon>Embryophyta</taxon>
        <taxon>Tracheophyta</taxon>
        <taxon>Spermatophyta</taxon>
        <taxon>Magnoliopsida</taxon>
        <taxon>Liliopsida</taxon>
        <taxon>Zingiberales</taxon>
        <taxon>Musaceae</taxon>
        <taxon>Musa</taxon>
    </lineage>
</organism>
<dbReference type="AlphaFoldDB" id="A0A9E7L867"/>
<dbReference type="OrthoDB" id="696633at2759"/>
<dbReference type="GO" id="GO:0009506">
    <property type="term" value="C:plasmodesma"/>
    <property type="evidence" value="ECO:0007669"/>
    <property type="project" value="TreeGrafter"/>
</dbReference>
<feature type="region of interest" description="Disordered" evidence="2">
    <location>
        <begin position="399"/>
        <end position="419"/>
    </location>
</feature>
<keyword evidence="5" id="KW-1185">Reference proteome</keyword>
<dbReference type="SMART" id="SM00264">
    <property type="entry name" value="BAG"/>
    <property type="match status" value="1"/>
</dbReference>
<protein>
    <submittedName>
        <fullName evidence="4">BAG domain</fullName>
    </submittedName>
</protein>
<sequence>MESPFFYSVDPWSAAGRRYRHIESPFFYSADPWSAAGRHHHHHHHHHPHCPVPVFTANPRVVSIPVHFDGSDEVAAVMKPARVPPSEAVRSSAAVAVQRIFRGHMVRKNVRVVSRIATEVEEIERRVCSEMERLRADPKERLLVGEMLMALLLRLDSVRGVREYRKKTIRRVIALEAVLDSISAQTLEASNPIDSEPPISAEMQPDNREEVEETPHEDDSDGANTEEASAQECQDPDSNAAHESASQASQDPVPEAKDEGFVLVTVEEATGTPLSKAKSGAKCVDGDVVTDKTALSDSMEQENREKTTAPAEEAPEMSTAGWHMTEDSVQAMAEPRNDSKDASGMGEVAKKVMAENERLQVLLAALFERSAQQCRLMAGLVERAGQLERAVHRMEKKKAKKMRANCPPHSPVDKKVDNKVGPERNITFARRGRVASSSGCFPPAGPVIAFDAYKLEAHSALLAAEEKGGERLQQILIPFFSPLFTPTPLDSVDPFWRPLSASNSALGYWERRFVAMLKRFRFDVHLGF</sequence>
<evidence type="ECO:0000313" key="4">
    <source>
        <dbReference type="EMBL" id="URE41299.1"/>
    </source>
</evidence>